<protein>
    <submittedName>
        <fullName evidence="2">Uncharacterized protein</fullName>
    </submittedName>
</protein>
<evidence type="ECO:0000313" key="3">
    <source>
        <dbReference type="Proteomes" id="UP000235672"/>
    </source>
</evidence>
<proteinExistence type="predicted"/>
<feature type="compositionally biased region" description="Low complexity" evidence="1">
    <location>
        <begin position="56"/>
        <end position="70"/>
    </location>
</feature>
<gene>
    <name evidence="2" type="ORF">NA56DRAFT_643047</name>
</gene>
<dbReference type="AlphaFoldDB" id="A0A2J6QDZ4"/>
<name>A0A2J6QDZ4_9HELO</name>
<sequence length="190" mass="21613">MSAYNLTTLRSPAPQSMCTRASQARSGTAPQPLSKPVHKKQKSFWRRSFDRKKSDPPSSDSAVADVSAPSNSPHCDLSPGAQGEAIVDTNATEELPEYPRGSSPPQFKVECRDMGSYSPDDGYVTDDENSLQVMYNDRPFQERLGERRQDRFQDFRGRKKEWLADRKEKERNWLAKLLRMNERTTDSPIV</sequence>
<dbReference type="Proteomes" id="UP000235672">
    <property type="component" value="Unassembled WGS sequence"/>
</dbReference>
<dbReference type="EMBL" id="KZ613472">
    <property type="protein sequence ID" value="PMD24476.1"/>
    <property type="molecule type" value="Genomic_DNA"/>
</dbReference>
<feature type="region of interest" description="Disordered" evidence="1">
    <location>
        <begin position="1"/>
        <end position="107"/>
    </location>
</feature>
<organism evidence="2 3">
    <name type="scientific">Hyaloscypha hepaticicola</name>
    <dbReference type="NCBI Taxonomy" id="2082293"/>
    <lineage>
        <taxon>Eukaryota</taxon>
        <taxon>Fungi</taxon>
        <taxon>Dikarya</taxon>
        <taxon>Ascomycota</taxon>
        <taxon>Pezizomycotina</taxon>
        <taxon>Leotiomycetes</taxon>
        <taxon>Helotiales</taxon>
        <taxon>Hyaloscyphaceae</taxon>
        <taxon>Hyaloscypha</taxon>
    </lineage>
</organism>
<reference evidence="2 3" key="1">
    <citation type="submission" date="2016-05" db="EMBL/GenBank/DDBJ databases">
        <title>A degradative enzymes factory behind the ericoid mycorrhizal symbiosis.</title>
        <authorList>
            <consortium name="DOE Joint Genome Institute"/>
            <person name="Martino E."/>
            <person name="Morin E."/>
            <person name="Grelet G."/>
            <person name="Kuo A."/>
            <person name="Kohler A."/>
            <person name="Daghino S."/>
            <person name="Barry K."/>
            <person name="Choi C."/>
            <person name="Cichocki N."/>
            <person name="Clum A."/>
            <person name="Copeland A."/>
            <person name="Hainaut M."/>
            <person name="Haridas S."/>
            <person name="Labutti K."/>
            <person name="Lindquist E."/>
            <person name="Lipzen A."/>
            <person name="Khouja H.-R."/>
            <person name="Murat C."/>
            <person name="Ohm R."/>
            <person name="Olson A."/>
            <person name="Spatafora J."/>
            <person name="Veneault-Fourrey C."/>
            <person name="Henrissat B."/>
            <person name="Grigoriev I."/>
            <person name="Martin F."/>
            <person name="Perotto S."/>
        </authorList>
    </citation>
    <scope>NUCLEOTIDE SEQUENCE [LARGE SCALE GENOMIC DNA]</scope>
    <source>
        <strain evidence="2 3">UAMH 7357</strain>
    </source>
</reference>
<feature type="compositionally biased region" description="Basic residues" evidence="1">
    <location>
        <begin position="36"/>
        <end position="45"/>
    </location>
</feature>
<feature type="compositionally biased region" description="Polar residues" evidence="1">
    <location>
        <begin position="1"/>
        <end position="31"/>
    </location>
</feature>
<evidence type="ECO:0000313" key="2">
    <source>
        <dbReference type="EMBL" id="PMD24476.1"/>
    </source>
</evidence>
<keyword evidence="3" id="KW-1185">Reference proteome</keyword>
<accession>A0A2J6QDZ4</accession>
<evidence type="ECO:0000256" key="1">
    <source>
        <dbReference type="SAM" id="MobiDB-lite"/>
    </source>
</evidence>